<dbReference type="Proteomes" id="UP000834106">
    <property type="component" value="Chromosome 17"/>
</dbReference>
<proteinExistence type="predicted"/>
<dbReference type="AlphaFoldDB" id="A0AAD2A7K6"/>
<sequence length="247" mass="26810">MGINLAPCVLISLEYEHILIWRGRDWRSSLPEPEDGPKEVHEVKFDVALAQPAVSALSSSVPTVSIVNPNSNDLNTSVSPTWSNGESKQSSELTEAGVQILIPTVNMSLEASQAVLTVQSINEGTERFPVHASSSGDDSEPFSEISESKTILDDTKNVDELVSLGPPWTEGVLLILKQAIECGSAMELDDHCLDADKLFKMKVAFAKTAPTGLVFRNGPKKLAVQRGEKKETGDLELKKMLQLEGLK</sequence>
<reference evidence="1" key="1">
    <citation type="submission" date="2023-05" db="EMBL/GenBank/DDBJ databases">
        <authorList>
            <person name="Huff M."/>
        </authorList>
    </citation>
    <scope>NUCLEOTIDE SEQUENCE</scope>
</reference>
<protein>
    <submittedName>
        <fullName evidence="1">Uncharacterized protein</fullName>
    </submittedName>
</protein>
<dbReference type="GO" id="GO:0000373">
    <property type="term" value="P:Group II intron splicing"/>
    <property type="evidence" value="ECO:0007669"/>
    <property type="project" value="InterPro"/>
</dbReference>
<gene>
    <name evidence="1" type="ORF">FPE_LOCUS27790</name>
</gene>
<dbReference type="PANTHER" id="PTHR46247">
    <property type="entry name" value="CRS2-ASSOCIATED FACTOR 1, CHLOROPLASTIC"/>
    <property type="match status" value="1"/>
</dbReference>
<dbReference type="PANTHER" id="PTHR46247:SF1">
    <property type="entry name" value="CRS2-ASSOCIATED FACTOR 1, CHLOROPLASTIC"/>
    <property type="match status" value="1"/>
</dbReference>
<accession>A0AAD2A7K6</accession>
<name>A0AAD2A7K6_9LAMI</name>
<keyword evidence="2" id="KW-1185">Reference proteome</keyword>
<evidence type="ECO:0000313" key="2">
    <source>
        <dbReference type="Proteomes" id="UP000834106"/>
    </source>
</evidence>
<dbReference type="EMBL" id="OU503052">
    <property type="protein sequence ID" value="CAI9780360.1"/>
    <property type="molecule type" value="Genomic_DNA"/>
</dbReference>
<organism evidence="1 2">
    <name type="scientific">Fraxinus pennsylvanica</name>
    <dbReference type="NCBI Taxonomy" id="56036"/>
    <lineage>
        <taxon>Eukaryota</taxon>
        <taxon>Viridiplantae</taxon>
        <taxon>Streptophyta</taxon>
        <taxon>Embryophyta</taxon>
        <taxon>Tracheophyta</taxon>
        <taxon>Spermatophyta</taxon>
        <taxon>Magnoliopsida</taxon>
        <taxon>eudicotyledons</taxon>
        <taxon>Gunneridae</taxon>
        <taxon>Pentapetalae</taxon>
        <taxon>asterids</taxon>
        <taxon>lamiids</taxon>
        <taxon>Lamiales</taxon>
        <taxon>Oleaceae</taxon>
        <taxon>Oleeae</taxon>
        <taxon>Fraxinus</taxon>
    </lineage>
</organism>
<evidence type="ECO:0000313" key="1">
    <source>
        <dbReference type="EMBL" id="CAI9780360.1"/>
    </source>
</evidence>
<dbReference type="InterPro" id="IPR044599">
    <property type="entry name" value="CAF1P_plant"/>
</dbReference>